<keyword evidence="8" id="KW-0675">Receptor</keyword>
<feature type="compositionally biased region" description="Basic and acidic residues" evidence="10">
    <location>
        <begin position="571"/>
        <end position="605"/>
    </location>
</feature>
<dbReference type="InterPro" id="IPR052672">
    <property type="entry name" value="Type1_Cytokine_Rcpt_Type2"/>
</dbReference>
<dbReference type="EMBL" id="JAGEUA010000003">
    <property type="protein sequence ID" value="KAL0993082.1"/>
    <property type="molecule type" value="Genomic_DNA"/>
</dbReference>
<dbReference type="PANTHER" id="PTHR48423">
    <property type="entry name" value="INTERLEUKIN-27 RECEPTOR SUBUNIT ALPHA"/>
    <property type="match status" value="1"/>
</dbReference>
<feature type="region of interest" description="Disordered" evidence="10">
    <location>
        <begin position="562"/>
        <end position="629"/>
    </location>
</feature>
<evidence type="ECO:0000313" key="14">
    <source>
        <dbReference type="Proteomes" id="UP001557470"/>
    </source>
</evidence>
<sequence length="643" mass="72563">MPLLSASATITHWFISTRLSNSSLSSSVLHPLYERTTGGHVLLLGPFTRPTDLYHLHLALGVRRWQYQLSGGNQPVNQQGNISSPTALINTGHIIKPPTPEITKHFTKPLEIFWNMQCHESFGSSAKNCEVQYRTRGQQDWTRALEKEILGGFRLRSSQPYTWYEFQVRCACQCDCPHDLMSDWSPSYKLQTPEAAPLNMLDVWIDDVTSELSQCAVMWKDMSPWLAQRKILQYVVTLFYSNDTSKNETVAVSESGEQSVCQQNRCHFNSSLQGVTGVTVSAYNSQGATKQAHLAIPTSSKGLHFSEVPFTVNMNESSLNASWFLLNQTVEEYVVQYKAGSFLTKGFDWIKVDKNQKSVFLKGAFESFTPYNVSLFAVFVNSSRLLASEIAYSIHGLPPKVPNLNVDLSDSNVIVTWTLILPSRSIVAYCLILDNKTVHNVSGNQRSFTFSGLSPGEHSVSIMAKTEAGLGPSETRKFNIHTQGSGYSMYLVPMILVFIIFIIIITIIKRLKKKWCCWEKVPDPKNSLPFQKFNSSWTQICLTSESTTKLSELEILGSPRKRSSLNGLTEESTHTRSPEEKEPADLEDYRDKDWLQRAGRQDSGKEGYSQMIDTEEEKDGEETLSEDEQFVSDYEKHFLPVIV</sequence>
<accession>A0ABD0X549</accession>
<comment type="caution">
    <text evidence="13">The sequence shown here is derived from an EMBL/GenBank/DDBJ whole genome shotgun (WGS) entry which is preliminary data.</text>
</comment>
<dbReference type="CDD" id="cd00063">
    <property type="entry name" value="FN3"/>
    <property type="match status" value="1"/>
</dbReference>
<evidence type="ECO:0000313" key="13">
    <source>
        <dbReference type="EMBL" id="KAL0993082.1"/>
    </source>
</evidence>
<evidence type="ECO:0000256" key="3">
    <source>
        <dbReference type="ARBA" id="ARBA00022692"/>
    </source>
</evidence>
<proteinExistence type="inferred from homology"/>
<evidence type="ECO:0000256" key="8">
    <source>
        <dbReference type="ARBA" id="ARBA00023170"/>
    </source>
</evidence>
<comment type="similarity">
    <text evidence="2">Belongs to the type I cytokine receptor family. Type 2 subfamily.</text>
</comment>
<evidence type="ECO:0000256" key="7">
    <source>
        <dbReference type="ARBA" id="ARBA00023136"/>
    </source>
</evidence>
<feature type="domain" description="Fibronectin type-III" evidence="12">
    <location>
        <begin position="398"/>
        <end position="485"/>
    </location>
</feature>
<evidence type="ECO:0000256" key="4">
    <source>
        <dbReference type="ARBA" id="ARBA00022729"/>
    </source>
</evidence>
<feature type="transmembrane region" description="Helical" evidence="11">
    <location>
        <begin position="487"/>
        <end position="508"/>
    </location>
</feature>
<feature type="compositionally biased region" description="Acidic residues" evidence="10">
    <location>
        <begin position="613"/>
        <end position="629"/>
    </location>
</feature>
<keyword evidence="6 11" id="KW-1133">Transmembrane helix</keyword>
<dbReference type="InterPro" id="IPR013783">
    <property type="entry name" value="Ig-like_fold"/>
</dbReference>
<keyword evidence="7 11" id="KW-0472">Membrane</keyword>
<dbReference type="Gene3D" id="2.60.40.10">
    <property type="entry name" value="Immunoglobulins"/>
    <property type="match status" value="4"/>
</dbReference>
<dbReference type="AlphaFoldDB" id="A0ABD0X549"/>
<keyword evidence="5" id="KW-0677">Repeat</keyword>
<keyword evidence="9" id="KW-0325">Glycoprotein</keyword>
<comment type="subcellular location">
    <subcellularLocation>
        <location evidence="1">Membrane</location>
        <topology evidence="1">Single-pass type I membrane protein</topology>
    </subcellularLocation>
</comment>
<protein>
    <recommendedName>
        <fullName evidence="12">Fibronectin type-III domain-containing protein</fullName>
    </recommendedName>
</protein>
<evidence type="ECO:0000259" key="12">
    <source>
        <dbReference type="PROSITE" id="PS50853"/>
    </source>
</evidence>
<keyword evidence="4" id="KW-0732">Signal</keyword>
<dbReference type="SMART" id="SM00060">
    <property type="entry name" value="FN3"/>
    <property type="match status" value="2"/>
</dbReference>
<evidence type="ECO:0000256" key="11">
    <source>
        <dbReference type="SAM" id="Phobius"/>
    </source>
</evidence>
<evidence type="ECO:0000256" key="6">
    <source>
        <dbReference type="ARBA" id="ARBA00022989"/>
    </source>
</evidence>
<reference evidence="13 14" key="1">
    <citation type="submission" date="2024-06" db="EMBL/GenBank/DDBJ databases">
        <authorList>
            <person name="Pan Q."/>
            <person name="Wen M."/>
            <person name="Jouanno E."/>
            <person name="Zahm M."/>
            <person name="Klopp C."/>
            <person name="Cabau C."/>
            <person name="Louis A."/>
            <person name="Berthelot C."/>
            <person name="Parey E."/>
            <person name="Roest Crollius H."/>
            <person name="Montfort J."/>
            <person name="Robinson-Rechavi M."/>
            <person name="Bouchez O."/>
            <person name="Lampietro C."/>
            <person name="Lopez Roques C."/>
            <person name="Donnadieu C."/>
            <person name="Postlethwait J."/>
            <person name="Bobe J."/>
            <person name="Verreycken H."/>
            <person name="Guiguen Y."/>
        </authorList>
    </citation>
    <scope>NUCLEOTIDE SEQUENCE [LARGE SCALE GENOMIC DNA]</scope>
    <source>
        <strain evidence="13">Up_M1</strain>
        <tissue evidence="13">Testis</tissue>
    </source>
</reference>
<dbReference type="GO" id="GO:0005886">
    <property type="term" value="C:plasma membrane"/>
    <property type="evidence" value="ECO:0007669"/>
    <property type="project" value="UniProtKB-ARBA"/>
</dbReference>
<dbReference type="PROSITE" id="PS50853">
    <property type="entry name" value="FN3"/>
    <property type="match status" value="2"/>
</dbReference>
<organism evidence="13 14">
    <name type="scientific">Umbra pygmaea</name>
    <name type="common">Eastern mudminnow</name>
    <dbReference type="NCBI Taxonomy" id="75934"/>
    <lineage>
        <taxon>Eukaryota</taxon>
        <taxon>Metazoa</taxon>
        <taxon>Chordata</taxon>
        <taxon>Craniata</taxon>
        <taxon>Vertebrata</taxon>
        <taxon>Euteleostomi</taxon>
        <taxon>Actinopterygii</taxon>
        <taxon>Neopterygii</taxon>
        <taxon>Teleostei</taxon>
        <taxon>Protacanthopterygii</taxon>
        <taxon>Esociformes</taxon>
        <taxon>Umbridae</taxon>
        <taxon>Umbra</taxon>
    </lineage>
</organism>
<name>A0ABD0X549_UMBPY</name>
<dbReference type="InterPro" id="IPR003961">
    <property type="entry name" value="FN3_dom"/>
</dbReference>
<feature type="domain" description="Fibronectin type-III" evidence="12">
    <location>
        <begin position="96"/>
        <end position="195"/>
    </location>
</feature>
<evidence type="ECO:0000256" key="10">
    <source>
        <dbReference type="SAM" id="MobiDB-lite"/>
    </source>
</evidence>
<keyword evidence="3 11" id="KW-0812">Transmembrane</keyword>
<dbReference type="PANTHER" id="PTHR48423:SF1">
    <property type="entry name" value="INTERLEUKIN-27 RECEPTOR SUBUNIT ALPHA"/>
    <property type="match status" value="1"/>
</dbReference>
<evidence type="ECO:0000256" key="1">
    <source>
        <dbReference type="ARBA" id="ARBA00004479"/>
    </source>
</evidence>
<keyword evidence="14" id="KW-1185">Reference proteome</keyword>
<dbReference type="Proteomes" id="UP001557470">
    <property type="component" value="Unassembled WGS sequence"/>
</dbReference>
<evidence type="ECO:0000256" key="5">
    <source>
        <dbReference type="ARBA" id="ARBA00022737"/>
    </source>
</evidence>
<dbReference type="InterPro" id="IPR036116">
    <property type="entry name" value="FN3_sf"/>
</dbReference>
<gene>
    <name evidence="13" type="ORF">UPYG_G00103000</name>
</gene>
<evidence type="ECO:0000256" key="9">
    <source>
        <dbReference type="ARBA" id="ARBA00023180"/>
    </source>
</evidence>
<dbReference type="SUPFAM" id="SSF49265">
    <property type="entry name" value="Fibronectin type III"/>
    <property type="match status" value="2"/>
</dbReference>
<evidence type="ECO:0000256" key="2">
    <source>
        <dbReference type="ARBA" id="ARBA00008921"/>
    </source>
</evidence>